<dbReference type="FunFam" id="3.40.50.720:FF:000084">
    <property type="entry name" value="Short-chain dehydrogenase reductase"/>
    <property type="match status" value="1"/>
</dbReference>
<dbReference type="PANTHER" id="PTHR43639">
    <property type="entry name" value="OXIDOREDUCTASE, SHORT-CHAIN DEHYDROGENASE/REDUCTASE FAMILY (AFU_ORTHOLOGUE AFUA_5G02870)"/>
    <property type="match status" value="1"/>
</dbReference>
<dbReference type="RefSeq" id="WP_110856310.1">
    <property type="nucleotide sequence ID" value="NZ_QJSQ01000019.1"/>
</dbReference>
<organism evidence="3 4">
    <name type="scientific">Paraburkholderia silvatlantica</name>
    <dbReference type="NCBI Taxonomy" id="321895"/>
    <lineage>
        <taxon>Bacteria</taxon>
        <taxon>Pseudomonadati</taxon>
        <taxon>Pseudomonadota</taxon>
        <taxon>Betaproteobacteria</taxon>
        <taxon>Burkholderiales</taxon>
        <taxon>Burkholderiaceae</taxon>
        <taxon>Paraburkholderia</taxon>
    </lineage>
</organism>
<dbReference type="PANTHER" id="PTHR43639:SF1">
    <property type="entry name" value="SHORT-CHAIN DEHYDROGENASE_REDUCTASE FAMILY PROTEIN"/>
    <property type="match status" value="1"/>
</dbReference>
<proteinExistence type="inferred from homology"/>
<comment type="caution">
    <text evidence="3">The sequence shown here is derived from an EMBL/GenBank/DDBJ whole genome shotgun (WGS) entry which is preliminary data.</text>
</comment>
<evidence type="ECO:0000256" key="2">
    <source>
        <dbReference type="ARBA" id="ARBA00023002"/>
    </source>
</evidence>
<dbReference type="AlphaFoldDB" id="A0A2V4T524"/>
<sequence>MTDLSGRTALVTGGSRGIGRATSLSLAKAGARVIVHYGTSVGEAESVVEAIRSAGGAADTVGADLNSSAGPSLLAEQIGQLVQRLDIVVANAGTGGASSIADQQLDHFDRMYAVNVRAPFFLVQKLLPLLGEGSSIVVITSLAARAVVGDLSAYAATKGAAETMVRHFASKLGGQGIRVNALAPGVVDTEISSFTKTECGRDYALGLQVLKRIATPEDIAPVVRFLVSDDARWITGASIAVDGGSKL</sequence>
<dbReference type="Proteomes" id="UP000247772">
    <property type="component" value="Unassembled WGS sequence"/>
</dbReference>
<dbReference type="SUPFAM" id="SSF51735">
    <property type="entry name" value="NAD(P)-binding Rossmann-fold domains"/>
    <property type="match status" value="1"/>
</dbReference>
<gene>
    <name evidence="3" type="ORF">C7410_11968</name>
</gene>
<keyword evidence="2" id="KW-0560">Oxidoreductase</keyword>
<dbReference type="PROSITE" id="PS00061">
    <property type="entry name" value="ADH_SHORT"/>
    <property type="match status" value="1"/>
</dbReference>
<dbReference type="PRINTS" id="PR00081">
    <property type="entry name" value="GDHRDH"/>
</dbReference>
<dbReference type="InterPro" id="IPR020904">
    <property type="entry name" value="Sc_DH/Rdtase_CS"/>
</dbReference>
<dbReference type="Gene3D" id="3.40.50.720">
    <property type="entry name" value="NAD(P)-binding Rossmann-like Domain"/>
    <property type="match status" value="1"/>
</dbReference>
<dbReference type="GO" id="GO:0016491">
    <property type="term" value="F:oxidoreductase activity"/>
    <property type="evidence" value="ECO:0007669"/>
    <property type="project" value="UniProtKB-KW"/>
</dbReference>
<name>A0A2V4T524_9BURK</name>
<evidence type="ECO:0000256" key="1">
    <source>
        <dbReference type="ARBA" id="ARBA00006484"/>
    </source>
</evidence>
<evidence type="ECO:0000313" key="3">
    <source>
        <dbReference type="EMBL" id="PYE19626.1"/>
    </source>
</evidence>
<accession>A0A2V4T524</accession>
<protein>
    <submittedName>
        <fullName evidence="3">NAD(P)-dependent dehydrogenase (Short-subunit alcohol dehydrogenase family)</fullName>
    </submittedName>
</protein>
<reference evidence="3 4" key="1">
    <citation type="submission" date="2018-06" db="EMBL/GenBank/DDBJ databases">
        <title>Genomic Encyclopedia of Type Strains, Phase IV (KMG-V): Genome sequencing to study the core and pangenomes of soil and plant-associated prokaryotes.</title>
        <authorList>
            <person name="Whitman W."/>
        </authorList>
    </citation>
    <scope>NUCLEOTIDE SEQUENCE [LARGE SCALE GENOMIC DNA]</scope>
    <source>
        <strain evidence="3 4">SRCL-318</strain>
    </source>
</reference>
<dbReference type="InterPro" id="IPR002347">
    <property type="entry name" value="SDR_fam"/>
</dbReference>
<dbReference type="InterPro" id="IPR036291">
    <property type="entry name" value="NAD(P)-bd_dom_sf"/>
</dbReference>
<dbReference type="OrthoDB" id="9803333at2"/>
<comment type="similarity">
    <text evidence="1">Belongs to the short-chain dehydrogenases/reductases (SDR) family.</text>
</comment>
<dbReference type="EMBL" id="QJSQ01000019">
    <property type="protein sequence ID" value="PYE19626.1"/>
    <property type="molecule type" value="Genomic_DNA"/>
</dbReference>
<dbReference type="Pfam" id="PF13561">
    <property type="entry name" value="adh_short_C2"/>
    <property type="match status" value="1"/>
</dbReference>
<evidence type="ECO:0000313" key="4">
    <source>
        <dbReference type="Proteomes" id="UP000247772"/>
    </source>
</evidence>